<feature type="transmembrane region" description="Helical" evidence="7">
    <location>
        <begin position="84"/>
        <end position="105"/>
    </location>
</feature>
<comment type="subcellular location">
    <subcellularLocation>
        <location evidence="1 7">Cell membrane</location>
        <topology evidence="1 7">Multi-pass membrane protein</topology>
    </subcellularLocation>
</comment>
<dbReference type="RefSeq" id="WP_158403805.1">
    <property type="nucleotide sequence ID" value="NZ_QVER01000021.1"/>
</dbReference>
<evidence type="ECO:0000256" key="5">
    <source>
        <dbReference type="ARBA" id="ARBA00022989"/>
    </source>
</evidence>
<dbReference type="PANTHER" id="PTHR30193">
    <property type="entry name" value="ABC TRANSPORTER PERMEASE PROTEIN"/>
    <property type="match status" value="1"/>
</dbReference>
<evidence type="ECO:0000259" key="8">
    <source>
        <dbReference type="PROSITE" id="PS50928"/>
    </source>
</evidence>
<protein>
    <submittedName>
        <fullName evidence="9">Sugar ABC transporter permease</fullName>
    </submittedName>
</protein>
<feature type="domain" description="ABC transmembrane type-1" evidence="8">
    <location>
        <begin position="80"/>
        <end position="288"/>
    </location>
</feature>
<feature type="transmembrane region" description="Helical" evidence="7">
    <location>
        <begin position="117"/>
        <end position="138"/>
    </location>
</feature>
<evidence type="ECO:0000256" key="2">
    <source>
        <dbReference type="ARBA" id="ARBA00022448"/>
    </source>
</evidence>
<proteinExistence type="inferred from homology"/>
<gene>
    <name evidence="9" type="ORF">DWZ46_13040</name>
</gene>
<dbReference type="Pfam" id="PF00528">
    <property type="entry name" value="BPD_transp_1"/>
    <property type="match status" value="1"/>
</dbReference>
<dbReference type="InterPro" id="IPR000515">
    <property type="entry name" value="MetI-like"/>
</dbReference>
<keyword evidence="4 7" id="KW-0812">Transmembrane</keyword>
<dbReference type="PANTHER" id="PTHR30193:SF37">
    <property type="entry name" value="INNER MEMBRANE ABC TRANSPORTER PERMEASE PROTEIN YCJO"/>
    <property type="match status" value="1"/>
</dbReference>
<reference evidence="9 10" key="1">
    <citation type="submission" date="2018-08" db="EMBL/GenBank/DDBJ databases">
        <title>A genome reference for cultivated species of the human gut microbiota.</title>
        <authorList>
            <person name="Zou Y."/>
            <person name="Xue W."/>
            <person name="Luo G."/>
        </authorList>
    </citation>
    <scope>NUCLEOTIDE SEQUENCE [LARGE SCALE GENOMIC DNA]</scope>
    <source>
        <strain evidence="9 10">AF32-8AC</strain>
    </source>
</reference>
<dbReference type="GO" id="GO:0005886">
    <property type="term" value="C:plasma membrane"/>
    <property type="evidence" value="ECO:0007669"/>
    <property type="project" value="UniProtKB-SubCell"/>
</dbReference>
<feature type="transmembrane region" description="Helical" evidence="7">
    <location>
        <begin position="20"/>
        <end position="41"/>
    </location>
</feature>
<organism evidence="9 10">
    <name type="scientific">Faecalibacterium prausnitzii</name>
    <dbReference type="NCBI Taxonomy" id="853"/>
    <lineage>
        <taxon>Bacteria</taxon>
        <taxon>Bacillati</taxon>
        <taxon>Bacillota</taxon>
        <taxon>Clostridia</taxon>
        <taxon>Eubacteriales</taxon>
        <taxon>Oscillospiraceae</taxon>
        <taxon>Faecalibacterium</taxon>
    </lineage>
</organism>
<comment type="similarity">
    <text evidence="7">Belongs to the binding-protein-dependent transport system permease family.</text>
</comment>
<keyword evidence="2 7" id="KW-0813">Transport</keyword>
<name>A0A3E2TYA3_9FIRM</name>
<accession>A0A3E2TYA3</accession>
<dbReference type="PROSITE" id="PS50928">
    <property type="entry name" value="ABC_TM1"/>
    <property type="match status" value="1"/>
</dbReference>
<feature type="transmembrane region" description="Helical" evidence="7">
    <location>
        <begin position="162"/>
        <end position="183"/>
    </location>
</feature>
<dbReference type="InterPro" id="IPR035906">
    <property type="entry name" value="MetI-like_sf"/>
</dbReference>
<dbReference type="Gene3D" id="1.10.3720.10">
    <property type="entry name" value="MetI-like"/>
    <property type="match status" value="1"/>
</dbReference>
<keyword evidence="6 7" id="KW-0472">Membrane</keyword>
<evidence type="ECO:0000256" key="4">
    <source>
        <dbReference type="ARBA" id="ARBA00022692"/>
    </source>
</evidence>
<comment type="caution">
    <text evidence="9">The sequence shown here is derived from an EMBL/GenBank/DDBJ whole genome shotgun (WGS) entry which is preliminary data.</text>
</comment>
<dbReference type="SUPFAM" id="SSF161098">
    <property type="entry name" value="MetI-like"/>
    <property type="match status" value="1"/>
</dbReference>
<dbReference type="GO" id="GO:0055085">
    <property type="term" value="P:transmembrane transport"/>
    <property type="evidence" value="ECO:0007669"/>
    <property type="project" value="InterPro"/>
</dbReference>
<evidence type="ECO:0000256" key="7">
    <source>
        <dbReference type="RuleBase" id="RU363032"/>
    </source>
</evidence>
<evidence type="ECO:0000256" key="3">
    <source>
        <dbReference type="ARBA" id="ARBA00022475"/>
    </source>
</evidence>
<evidence type="ECO:0000256" key="1">
    <source>
        <dbReference type="ARBA" id="ARBA00004651"/>
    </source>
</evidence>
<feature type="transmembrane region" description="Helical" evidence="7">
    <location>
        <begin position="220"/>
        <end position="241"/>
    </location>
</feature>
<evidence type="ECO:0000313" key="10">
    <source>
        <dbReference type="Proteomes" id="UP000260991"/>
    </source>
</evidence>
<dbReference type="Proteomes" id="UP000260991">
    <property type="component" value="Unassembled WGS sequence"/>
</dbReference>
<keyword evidence="5 7" id="KW-1133">Transmembrane helix</keyword>
<feature type="transmembrane region" description="Helical" evidence="7">
    <location>
        <begin position="271"/>
        <end position="289"/>
    </location>
</feature>
<dbReference type="InterPro" id="IPR051393">
    <property type="entry name" value="ABC_transporter_permease"/>
</dbReference>
<sequence length="299" mass="33710">MKDGGSKVFPAKKQRRENKLTPYLFLLPTILLMGTFIYYPFVKTIGTSFFLTNATGKAVEFTGLENYQKIFSDSLFIQSIKNTFIYALIQVPVTIVLAFLMAMAANKKRKASWFYELTFAFPMAVSMSVAALIFKLMLNPQIGIVNHIFELDVQWFNGEKTALLSVIILGVWLGLGMDFLYLLSAVRSVPDDLIEAARIDGCPNWKLMFKIYLPIMSPTVFYLICTNLATAMMMSGPVMVLTKGGPNNSTSTIIYYMYRKAFEIYNYGQSYAAAVVGFVIAFVIILISFKFEKKGVTYD</sequence>
<keyword evidence="3" id="KW-1003">Cell membrane</keyword>
<evidence type="ECO:0000256" key="6">
    <source>
        <dbReference type="ARBA" id="ARBA00023136"/>
    </source>
</evidence>
<evidence type="ECO:0000313" key="9">
    <source>
        <dbReference type="EMBL" id="RGB86821.1"/>
    </source>
</evidence>
<dbReference type="CDD" id="cd06261">
    <property type="entry name" value="TM_PBP2"/>
    <property type="match status" value="1"/>
</dbReference>
<dbReference type="EMBL" id="QVER01000021">
    <property type="protein sequence ID" value="RGB86821.1"/>
    <property type="molecule type" value="Genomic_DNA"/>
</dbReference>
<dbReference type="AlphaFoldDB" id="A0A3E2TYA3"/>